<feature type="repeat" description="Hemopexin" evidence="14">
    <location>
        <begin position="208"/>
        <end position="254"/>
    </location>
</feature>
<dbReference type="GeneID" id="110200576"/>
<name>A0A6P5JBB9_PHACI</name>
<evidence type="ECO:0000313" key="16">
    <source>
        <dbReference type="RefSeq" id="XP_020831597.1"/>
    </source>
</evidence>
<evidence type="ECO:0000256" key="13">
    <source>
        <dbReference type="ARBA" id="ARBA00023180"/>
    </source>
</evidence>
<feature type="non-terminal residue" evidence="16">
    <location>
        <position position="1"/>
    </location>
</feature>
<dbReference type="FunFam" id="2.110.10.10:FF:000009">
    <property type="entry name" value="Hemopexin"/>
    <property type="match status" value="1"/>
</dbReference>
<evidence type="ECO:0000256" key="12">
    <source>
        <dbReference type="ARBA" id="ARBA00023157"/>
    </source>
</evidence>
<evidence type="ECO:0000256" key="9">
    <source>
        <dbReference type="ARBA" id="ARBA00022729"/>
    </source>
</evidence>
<dbReference type="CTD" id="3263"/>
<dbReference type="CDD" id="cd00094">
    <property type="entry name" value="HX"/>
    <property type="match status" value="2"/>
</dbReference>
<evidence type="ECO:0000256" key="6">
    <source>
        <dbReference type="ARBA" id="ARBA00022525"/>
    </source>
</evidence>
<dbReference type="Gene3D" id="2.110.10.10">
    <property type="entry name" value="Hemopexin-like domain"/>
    <property type="match status" value="2"/>
</dbReference>
<evidence type="ECO:0000256" key="10">
    <source>
        <dbReference type="ARBA" id="ARBA00022737"/>
    </source>
</evidence>
<evidence type="ECO:0000256" key="11">
    <source>
        <dbReference type="ARBA" id="ARBA00023004"/>
    </source>
</evidence>
<evidence type="ECO:0000256" key="8">
    <source>
        <dbReference type="ARBA" id="ARBA00022723"/>
    </source>
</evidence>
<keyword evidence="9" id="KW-0732">Signal</keyword>
<dbReference type="InterPro" id="IPR018487">
    <property type="entry name" value="Hemopexin-like_repeat"/>
</dbReference>
<dbReference type="InterPro" id="IPR036375">
    <property type="entry name" value="Hemopexin-like_dom_sf"/>
</dbReference>
<dbReference type="PROSITE" id="PS51642">
    <property type="entry name" value="HEMOPEXIN_2"/>
    <property type="match status" value="6"/>
</dbReference>
<sequence>IWFPGLQVPHCPLASSVAASMTKAPGISLLLGLCWALAIAHPLVPQLQTGTERENGTELHQDEIGRCSEDWGFDAVTFDDSGNMIFFKGESVWKNHNGFRELISETWPEVKGPVDAAFRLHHKARPELHDGVHLIKGDQVWVYIAGKLKSGYPKPLQKEFPGIPAPLDATVECHPGECQEEGILFFQGNGTWFLDLSTGKVKKRPWQHLKCSSALRWLSRYYCFQGSKFLRFDPATGEVPQHYPRDVQDYFMICPGRGHARRNGSMTPCRPDLVFSAFVSDDHGATYGFVGSSYWRLDSRRDGWHSWPIAHHWPKGPSSVDAAFSWEKKLYLIEGTQIYVFLTNGGYRLVDGYPRTLQKELGSPYEINLDSVDAAFTCPGSSQLHIISGRRMWQLDLTQGGQALWTESFIPHNHVDGALCRPNELYLVTGPNAYRYRDVEELKIAKTPPPPRNVTSGFLGCRQ</sequence>
<dbReference type="InterPro" id="IPR018486">
    <property type="entry name" value="Hemopexin_CS"/>
</dbReference>
<dbReference type="InterPro" id="IPR051298">
    <property type="entry name" value="Heme_transport/Cell_adhesion"/>
</dbReference>
<evidence type="ECO:0000313" key="15">
    <source>
        <dbReference type="Proteomes" id="UP000515140"/>
    </source>
</evidence>
<dbReference type="SUPFAM" id="SSF50923">
    <property type="entry name" value="Hemopexin-like domain"/>
    <property type="match status" value="2"/>
</dbReference>
<protein>
    <recommendedName>
        <fullName evidence="4">Hemopexin</fullName>
    </recommendedName>
</protein>
<evidence type="ECO:0000256" key="14">
    <source>
        <dbReference type="PROSITE-ProRule" id="PRU01011"/>
    </source>
</evidence>
<evidence type="ECO:0000256" key="7">
    <source>
        <dbReference type="ARBA" id="ARBA00022617"/>
    </source>
</evidence>
<evidence type="ECO:0000256" key="1">
    <source>
        <dbReference type="ARBA" id="ARBA00002031"/>
    </source>
</evidence>
<comment type="subcellular location">
    <subcellularLocation>
        <location evidence="2">Secreted</location>
    </subcellularLocation>
</comment>
<feature type="repeat" description="Hemopexin" evidence="14">
    <location>
        <begin position="111"/>
        <end position="163"/>
    </location>
</feature>
<dbReference type="PANTHER" id="PTHR22917:SF9">
    <property type="entry name" value="HEMOPEXIN"/>
    <property type="match status" value="1"/>
</dbReference>
<comment type="similarity">
    <text evidence="3">Belongs to the hemopexin family.</text>
</comment>
<dbReference type="InterPro" id="IPR000585">
    <property type="entry name" value="Hemopexin-like_dom"/>
</dbReference>
<dbReference type="PROSITE" id="PS00024">
    <property type="entry name" value="HEMOPEXIN"/>
    <property type="match status" value="1"/>
</dbReference>
<dbReference type="SMART" id="SM00120">
    <property type="entry name" value="HX"/>
    <property type="match status" value="7"/>
</dbReference>
<dbReference type="FunFam" id="2.110.10.10:FF:000013">
    <property type="entry name" value="Hemopexin"/>
    <property type="match status" value="1"/>
</dbReference>
<keyword evidence="6" id="KW-0964">Secreted</keyword>
<keyword evidence="13" id="KW-0325">Glycoprotein</keyword>
<dbReference type="InParanoid" id="A0A6P5JBB9"/>
<feature type="repeat" description="Hemopexin" evidence="14">
    <location>
        <begin position="317"/>
        <end position="364"/>
    </location>
</feature>
<dbReference type="GO" id="GO:0046872">
    <property type="term" value="F:metal ion binding"/>
    <property type="evidence" value="ECO:0007669"/>
    <property type="project" value="UniProtKB-KW"/>
</dbReference>
<dbReference type="PANTHER" id="PTHR22917">
    <property type="entry name" value="HEMOPEXIN DOMAIN-CONTAINING PROTEIN"/>
    <property type="match status" value="1"/>
</dbReference>
<dbReference type="Pfam" id="PF00045">
    <property type="entry name" value="Hemopexin"/>
    <property type="match status" value="3"/>
</dbReference>
<keyword evidence="8" id="KW-0479">Metal-binding</keyword>
<organism evidence="15 16">
    <name type="scientific">Phascolarctos cinereus</name>
    <name type="common">Koala</name>
    <dbReference type="NCBI Taxonomy" id="38626"/>
    <lineage>
        <taxon>Eukaryota</taxon>
        <taxon>Metazoa</taxon>
        <taxon>Chordata</taxon>
        <taxon>Craniata</taxon>
        <taxon>Vertebrata</taxon>
        <taxon>Euteleostomi</taxon>
        <taxon>Mammalia</taxon>
        <taxon>Metatheria</taxon>
        <taxon>Diprotodontia</taxon>
        <taxon>Phascolarctidae</taxon>
        <taxon>Phascolarctos</taxon>
    </lineage>
</organism>
<evidence type="ECO:0000256" key="3">
    <source>
        <dbReference type="ARBA" id="ARBA00011072"/>
    </source>
</evidence>
<dbReference type="RefSeq" id="XP_020831597.1">
    <property type="nucleotide sequence ID" value="XM_020975938.1"/>
</dbReference>
<gene>
    <name evidence="16" type="primary">HPX</name>
</gene>
<feature type="repeat" description="Hemopexin" evidence="14">
    <location>
        <begin position="70"/>
        <end position="110"/>
    </location>
</feature>
<keyword evidence="10" id="KW-0677">Repeat</keyword>
<dbReference type="GO" id="GO:0005615">
    <property type="term" value="C:extracellular space"/>
    <property type="evidence" value="ECO:0007669"/>
    <property type="project" value="TreeGrafter"/>
</dbReference>
<dbReference type="FunCoup" id="A0A6P5JBB9">
    <property type="interactions" value="466"/>
</dbReference>
<proteinExistence type="inferred from homology"/>
<accession>A0A6P5JBB9</accession>
<keyword evidence="7" id="KW-0349">Heme</keyword>
<feature type="repeat" description="Hemopexin" evidence="14">
    <location>
        <begin position="412"/>
        <end position="461"/>
    </location>
</feature>
<reference evidence="16" key="1">
    <citation type="submission" date="2025-08" db="UniProtKB">
        <authorList>
            <consortium name="RefSeq"/>
        </authorList>
    </citation>
    <scope>IDENTIFICATION</scope>
    <source>
        <tissue evidence="16">Spleen</tissue>
    </source>
</reference>
<evidence type="ECO:0000256" key="5">
    <source>
        <dbReference type="ARBA" id="ARBA00022448"/>
    </source>
</evidence>
<evidence type="ECO:0000256" key="4">
    <source>
        <dbReference type="ARBA" id="ARBA00013632"/>
    </source>
</evidence>
<keyword evidence="15" id="KW-1185">Reference proteome</keyword>
<dbReference type="Proteomes" id="UP000515140">
    <property type="component" value="Unplaced"/>
</dbReference>
<keyword evidence="5" id="KW-0813">Transport</keyword>
<dbReference type="AlphaFoldDB" id="A0A6P5JBB9"/>
<dbReference type="KEGG" id="pcw:110200576"/>
<keyword evidence="11" id="KW-0408">Iron</keyword>
<keyword evidence="12" id="KW-1015">Disulfide bond</keyword>
<evidence type="ECO:0000256" key="2">
    <source>
        <dbReference type="ARBA" id="ARBA00004613"/>
    </source>
</evidence>
<feature type="repeat" description="Hemopexin" evidence="14">
    <location>
        <begin position="271"/>
        <end position="316"/>
    </location>
</feature>
<comment type="function">
    <text evidence="1">Binds heme and transports it to the liver for breakdown and iron recovery, after which the free hemopexin returns to the circulation.</text>
</comment>